<organism evidence="13 14">
    <name type="scientific">Clostridium algidicarnis DSM 15099</name>
    <dbReference type="NCBI Taxonomy" id="1121295"/>
    <lineage>
        <taxon>Bacteria</taxon>
        <taxon>Bacillati</taxon>
        <taxon>Bacillota</taxon>
        <taxon>Clostridia</taxon>
        <taxon>Eubacteriales</taxon>
        <taxon>Clostridiaceae</taxon>
        <taxon>Clostridium</taxon>
    </lineage>
</organism>
<dbReference type="NCBIfam" id="TIGR01129">
    <property type="entry name" value="secD"/>
    <property type="match status" value="1"/>
</dbReference>
<comment type="caution">
    <text evidence="13">The sequence shown here is derived from an EMBL/GenBank/DDBJ whole genome shotgun (WGS) entry which is preliminary data.</text>
</comment>
<dbReference type="Gene3D" id="3.30.70.3220">
    <property type="match status" value="1"/>
</dbReference>
<dbReference type="Gene3D" id="1.20.1640.10">
    <property type="entry name" value="Multidrug efflux transporter AcrB transmembrane domain"/>
    <property type="match status" value="1"/>
</dbReference>
<evidence type="ECO:0000259" key="12">
    <source>
        <dbReference type="Pfam" id="PF22599"/>
    </source>
</evidence>
<dbReference type="FunFam" id="1.20.1640.10:FF:000004">
    <property type="entry name" value="Protein translocase subunit SecD"/>
    <property type="match status" value="1"/>
</dbReference>
<dbReference type="GO" id="GO:0006605">
    <property type="term" value="P:protein targeting"/>
    <property type="evidence" value="ECO:0007669"/>
    <property type="project" value="UniProtKB-UniRule"/>
</dbReference>
<evidence type="ECO:0000259" key="11">
    <source>
        <dbReference type="Pfam" id="PF21760"/>
    </source>
</evidence>
<dbReference type="GO" id="GO:0015450">
    <property type="term" value="F:protein-transporting ATPase activity"/>
    <property type="evidence" value="ECO:0007669"/>
    <property type="project" value="InterPro"/>
</dbReference>
<keyword evidence="5 9" id="KW-0653">Protein transport</keyword>
<feature type="domain" description="Protein translocase subunit SecDF P1" evidence="11">
    <location>
        <begin position="73"/>
        <end position="125"/>
    </location>
</feature>
<feature type="transmembrane region" description="Helical" evidence="9">
    <location>
        <begin position="375"/>
        <end position="398"/>
    </location>
</feature>
<comment type="similarity">
    <text evidence="9">Belongs to the SecD/SecF family. SecD subfamily.</text>
</comment>
<dbReference type="STRING" id="37659.GCA_000703125_02710"/>
<feature type="transmembrane region" description="Helical" evidence="9">
    <location>
        <begin position="250"/>
        <end position="268"/>
    </location>
</feature>
<name>A0A2S6G131_9CLOT</name>
<dbReference type="NCBIfam" id="TIGR00916">
    <property type="entry name" value="2A0604s01"/>
    <property type="match status" value="1"/>
</dbReference>
<keyword evidence="6 9" id="KW-1133">Transmembrane helix</keyword>
<dbReference type="AlphaFoldDB" id="A0A2S6G131"/>
<feature type="transmembrane region" description="Helical" evidence="9">
    <location>
        <begin position="275"/>
        <end position="293"/>
    </location>
</feature>
<dbReference type="Proteomes" id="UP000239863">
    <property type="component" value="Unassembled WGS sequence"/>
</dbReference>
<evidence type="ECO:0000256" key="8">
    <source>
        <dbReference type="ARBA" id="ARBA00023136"/>
    </source>
</evidence>
<evidence type="ECO:0000256" key="6">
    <source>
        <dbReference type="ARBA" id="ARBA00022989"/>
    </source>
</evidence>
<evidence type="ECO:0000256" key="3">
    <source>
        <dbReference type="ARBA" id="ARBA00022475"/>
    </source>
</evidence>
<dbReference type="PANTHER" id="PTHR30081:SF1">
    <property type="entry name" value="PROTEIN TRANSLOCASE SUBUNIT SECD"/>
    <property type="match status" value="1"/>
</dbReference>
<dbReference type="Pfam" id="PF21760">
    <property type="entry name" value="SecD_1st"/>
    <property type="match status" value="1"/>
</dbReference>
<comment type="caution">
    <text evidence="9">Lacks conserved residue(s) required for the propagation of feature annotation.</text>
</comment>
<comment type="subunit">
    <text evidence="9">Forms a complex with SecF. Part of the essential Sec protein translocation apparatus which comprises SecA, SecYEG and auxiliary proteins SecDF. Other proteins may also be involved.</text>
</comment>
<dbReference type="InterPro" id="IPR048634">
    <property type="entry name" value="SecD_SecF_C"/>
</dbReference>
<dbReference type="InterPro" id="IPR022813">
    <property type="entry name" value="SecD/SecF_arch_bac"/>
</dbReference>
<keyword evidence="7 9" id="KW-0811">Translocation</keyword>
<evidence type="ECO:0000313" key="14">
    <source>
        <dbReference type="Proteomes" id="UP000239863"/>
    </source>
</evidence>
<keyword evidence="4 9" id="KW-0812">Transmembrane</keyword>
<feature type="transmembrane region" description="Helical" evidence="9">
    <location>
        <begin position="339"/>
        <end position="363"/>
    </location>
</feature>
<keyword evidence="3 9" id="KW-1003">Cell membrane</keyword>
<evidence type="ECO:0000259" key="10">
    <source>
        <dbReference type="Pfam" id="PF02355"/>
    </source>
</evidence>
<comment type="subcellular location">
    <subcellularLocation>
        <location evidence="1 9">Cell membrane</location>
        <topology evidence="1 9">Multi-pass membrane protein</topology>
    </subcellularLocation>
</comment>
<dbReference type="SUPFAM" id="SSF82866">
    <property type="entry name" value="Multidrug efflux transporter AcrB transmembrane domain"/>
    <property type="match status" value="1"/>
</dbReference>
<dbReference type="HAMAP" id="MF_01463_B">
    <property type="entry name" value="SecD_B"/>
    <property type="match status" value="1"/>
</dbReference>
<evidence type="ECO:0000256" key="5">
    <source>
        <dbReference type="ARBA" id="ARBA00022927"/>
    </source>
</evidence>
<evidence type="ECO:0000256" key="9">
    <source>
        <dbReference type="HAMAP-Rule" id="MF_01463"/>
    </source>
</evidence>
<evidence type="ECO:0000256" key="7">
    <source>
        <dbReference type="ARBA" id="ARBA00023010"/>
    </source>
</evidence>
<evidence type="ECO:0000256" key="2">
    <source>
        <dbReference type="ARBA" id="ARBA00022448"/>
    </source>
</evidence>
<evidence type="ECO:0000313" key="13">
    <source>
        <dbReference type="EMBL" id="PPK49586.1"/>
    </source>
</evidence>
<dbReference type="InterPro" id="IPR048631">
    <property type="entry name" value="SecD_1st"/>
</dbReference>
<sequence>MKLKGKSTILFIAIALVVGFLGYAGAFGLNIGSYEFKSFDKVITKGLDLQGGVSVLQEVASEEKVSNEDLEITKELLSMRVNKLGVGETSLSTEGNNRIRVDIPGSFDSKSIVDTLTKTGDLKFVGPEKDTILTGKDVKKATAFVDDKGENIVSLELNEDGTKKFAEATEKYLHQNITIYMDEEKLTDPQVQSIISDGKATITGNRNYDEAKKLAGVIQSGALPVPLKTVSIKTVGPTLGATAIPSSLKAGLVGISLVFLFMILYYRVPGLLADIALTLYILLVLYAFTYIGAVLTLPGIAGFLLTIGMAVDANVLIFERIKEELKTGKSIKSSIDSGFNRALSSILDSNITTIIAGIVLYYLGSGAVKGFALTLMVGVILSMFTAITITRLLVNLAFNMGMLSKPSRFGVKRG</sequence>
<proteinExistence type="inferred from homology"/>
<dbReference type="InterPro" id="IPR055344">
    <property type="entry name" value="SecD_SecF_C_bact"/>
</dbReference>
<evidence type="ECO:0000256" key="1">
    <source>
        <dbReference type="ARBA" id="ARBA00004651"/>
    </source>
</evidence>
<dbReference type="GO" id="GO:0043952">
    <property type="term" value="P:protein transport by the Sec complex"/>
    <property type="evidence" value="ECO:0007669"/>
    <property type="project" value="UniProtKB-UniRule"/>
</dbReference>
<comment type="function">
    <text evidence="9">Part of the Sec protein translocase complex. Interacts with the SecYEG preprotein conducting channel. SecDF uses the proton motive force (PMF) to complete protein translocation after the ATP-dependent function of SecA.</text>
</comment>
<accession>A0A2S6G131</accession>
<feature type="transmembrane region" description="Helical" evidence="9">
    <location>
        <begin position="299"/>
        <end position="318"/>
    </location>
</feature>
<dbReference type="RefSeq" id="WP_169993883.1">
    <property type="nucleotide sequence ID" value="NZ_PTIS01000001.1"/>
</dbReference>
<feature type="domain" description="SecDF P1 head subdomain" evidence="12">
    <location>
        <begin position="128"/>
        <end position="225"/>
    </location>
</feature>
<dbReference type="GO" id="GO:0065002">
    <property type="term" value="P:intracellular protein transmembrane transport"/>
    <property type="evidence" value="ECO:0007669"/>
    <property type="project" value="UniProtKB-UniRule"/>
</dbReference>
<feature type="domain" description="Protein export membrane protein SecD/SecF C-terminal" evidence="10">
    <location>
        <begin position="228"/>
        <end position="392"/>
    </location>
</feature>
<dbReference type="GO" id="GO:0005886">
    <property type="term" value="C:plasma membrane"/>
    <property type="evidence" value="ECO:0007669"/>
    <property type="project" value="UniProtKB-SubCell"/>
</dbReference>
<keyword evidence="8 9" id="KW-0472">Membrane</keyword>
<keyword evidence="2 9" id="KW-0813">Transport</keyword>
<dbReference type="InterPro" id="IPR005791">
    <property type="entry name" value="SecD"/>
</dbReference>
<gene>
    <name evidence="9" type="primary">secD</name>
    <name evidence="13" type="ORF">BD821_101248</name>
</gene>
<reference evidence="13 14" key="1">
    <citation type="submission" date="2018-02" db="EMBL/GenBank/DDBJ databases">
        <title>Genomic Encyclopedia of Archaeal and Bacterial Type Strains, Phase II (KMG-II): from individual species to whole genera.</title>
        <authorList>
            <person name="Goeker M."/>
        </authorList>
    </citation>
    <scope>NUCLEOTIDE SEQUENCE [LARGE SCALE GENOMIC DNA]</scope>
    <source>
        <strain evidence="13 14">DSM 15099</strain>
    </source>
</reference>
<evidence type="ECO:0000256" key="4">
    <source>
        <dbReference type="ARBA" id="ARBA00022692"/>
    </source>
</evidence>
<dbReference type="PANTHER" id="PTHR30081">
    <property type="entry name" value="PROTEIN-EXPORT MEMBRANE PROTEIN SEC"/>
    <property type="match status" value="1"/>
</dbReference>
<protein>
    <recommendedName>
        <fullName evidence="9">Protein translocase subunit SecD</fullName>
    </recommendedName>
</protein>
<dbReference type="EMBL" id="PTIS01000001">
    <property type="protein sequence ID" value="PPK49586.1"/>
    <property type="molecule type" value="Genomic_DNA"/>
</dbReference>
<dbReference type="InterPro" id="IPR054384">
    <property type="entry name" value="SecDF_P1_head"/>
</dbReference>
<dbReference type="Pfam" id="PF22599">
    <property type="entry name" value="SecDF_P1_head"/>
    <property type="match status" value="1"/>
</dbReference>
<dbReference type="Pfam" id="PF02355">
    <property type="entry name" value="SecD_SecF_C"/>
    <property type="match status" value="1"/>
</dbReference>